<dbReference type="GO" id="GO:0003677">
    <property type="term" value="F:DNA binding"/>
    <property type="evidence" value="ECO:0007669"/>
    <property type="project" value="UniProtKB-KW"/>
</dbReference>
<keyword evidence="3" id="KW-0805">Transcription regulation</keyword>
<dbReference type="Proteomes" id="UP000823629">
    <property type="component" value="Unassembled WGS sequence"/>
</dbReference>
<reference evidence="9" key="2">
    <citation type="journal article" date="2021" name="PeerJ">
        <title>Extensive microbial diversity within the chicken gut microbiome revealed by metagenomics and culture.</title>
        <authorList>
            <person name="Gilroy R."/>
            <person name="Ravi A."/>
            <person name="Getino M."/>
            <person name="Pursley I."/>
            <person name="Horton D.L."/>
            <person name="Alikhan N.F."/>
            <person name="Baker D."/>
            <person name="Gharbi K."/>
            <person name="Hall N."/>
            <person name="Watson M."/>
            <person name="Adriaenssens E.M."/>
            <person name="Foster-Nyarko E."/>
            <person name="Jarju S."/>
            <person name="Secka A."/>
            <person name="Antonio M."/>
            <person name="Oren A."/>
            <person name="Chaudhuri R.R."/>
            <person name="La Ragione R."/>
            <person name="Hildebrand F."/>
            <person name="Pallen M.J."/>
        </authorList>
    </citation>
    <scope>NUCLEOTIDE SEQUENCE</scope>
    <source>
        <strain evidence="9">1748</strain>
    </source>
</reference>
<dbReference type="PIRSF" id="PIRSF006092">
    <property type="entry name" value="GreA_GreB"/>
    <property type="match status" value="1"/>
</dbReference>
<evidence type="ECO:0000256" key="6">
    <source>
        <dbReference type="ARBA" id="ARBA00030776"/>
    </source>
</evidence>
<dbReference type="Gene3D" id="3.10.50.30">
    <property type="entry name" value="Transcription elongation factor, GreA/GreB, C-terminal domain"/>
    <property type="match status" value="1"/>
</dbReference>
<evidence type="ECO:0000256" key="4">
    <source>
        <dbReference type="ARBA" id="ARBA00023125"/>
    </source>
</evidence>
<evidence type="ECO:0000256" key="2">
    <source>
        <dbReference type="ARBA" id="ARBA00013729"/>
    </source>
</evidence>
<accession>A0A9D9GR81</accession>
<gene>
    <name evidence="9" type="ORF">IAC78_00865</name>
</gene>
<keyword evidence="9" id="KW-0648">Protein biosynthesis</keyword>
<dbReference type="InterPro" id="IPR036805">
    <property type="entry name" value="Tscrpt_elong_fac_GreA/B_N_sf"/>
</dbReference>
<keyword evidence="9" id="KW-0251">Elongation factor</keyword>
<keyword evidence="4" id="KW-0238">DNA-binding</keyword>
<evidence type="ECO:0000256" key="1">
    <source>
        <dbReference type="ARBA" id="ARBA00008213"/>
    </source>
</evidence>
<dbReference type="Gene3D" id="1.10.287.180">
    <property type="entry name" value="Transcription elongation factor, GreA/GreB, N-terminal domain"/>
    <property type="match status" value="1"/>
</dbReference>
<dbReference type="InterPro" id="IPR001437">
    <property type="entry name" value="Tscrpt_elong_fac_GreA/B_C"/>
</dbReference>
<dbReference type="GO" id="GO:0003746">
    <property type="term" value="F:translation elongation factor activity"/>
    <property type="evidence" value="ECO:0007669"/>
    <property type="project" value="UniProtKB-KW"/>
</dbReference>
<dbReference type="InterPro" id="IPR023459">
    <property type="entry name" value="Tscrpt_elong_fac_GreA/B_fam"/>
</dbReference>
<dbReference type="GO" id="GO:0070063">
    <property type="term" value="F:RNA polymerase binding"/>
    <property type="evidence" value="ECO:0007669"/>
    <property type="project" value="InterPro"/>
</dbReference>
<dbReference type="GO" id="GO:0006354">
    <property type="term" value="P:DNA-templated transcription elongation"/>
    <property type="evidence" value="ECO:0007669"/>
    <property type="project" value="TreeGrafter"/>
</dbReference>
<evidence type="ECO:0000259" key="8">
    <source>
        <dbReference type="Pfam" id="PF03449"/>
    </source>
</evidence>
<protein>
    <recommendedName>
        <fullName evidence="2">Transcription elongation factor GreA</fullName>
    </recommendedName>
    <alternativeName>
        <fullName evidence="6">Transcript cleavage factor GreA</fullName>
    </alternativeName>
</protein>
<sequence>MKLTRESFDKLIKQLNEAMEYNKVLIVEIEEARKQGDLSENADYSAAMDKKRQNDALIDTLRKQVEQAEVAEEPTDYSKVTINCRVELEKVKDKTHKVYIIGDSISANPDEGIISEFSPIGKAIINRKVGETVNVEAKNPYAVTILSITPLNQ</sequence>
<comment type="caution">
    <text evidence="9">The sequence shown here is derived from an EMBL/GenBank/DDBJ whole genome shotgun (WGS) entry which is preliminary data.</text>
</comment>
<dbReference type="PANTHER" id="PTHR30437:SF4">
    <property type="entry name" value="TRANSCRIPTION ELONGATION FACTOR GREA"/>
    <property type="match status" value="1"/>
</dbReference>
<dbReference type="Pfam" id="PF01272">
    <property type="entry name" value="GreA_GreB"/>
    <property type="match status" value="1"/>
</dbReference>
<name>A0A9D9GR81_9BACL</name>
<feature type="domain" description="Transcription elongation factor GreA/GreB C-terminal" evidence="7">
    <location>
        <begin position="78"/>
        <end position="149"/>
    </location>
</feature>
<dbReference type="GO" id="GO:0032784">
    <property type="term" value="P:regulation of DNA-templated transcription elongation"/>
    <property type="evidence" value="ECO:0007669"/>
    <property type="project" value="InterPro"/>
</dbReference>
<dbReference type="SUPFAM" id="SSF54534">
    <property type="entry name" value="FKBP-like"/>
    <property type="match status" value="1"/>
</dbReference>
<dbReference type="FunFam" id="1.10.287.180:FF:000001">
    <property type="entry name" value="Transcription elongation factor GreA"/>
    <property type="match status" value="1"/>
</dbReference>
<evidence type="ECO:0000259" key="7">
    <source>
        <dbReference type="Pfam" id="PF01272"/>
    </source>
</evidence>
<evidence type="ECO:0000313" key="9">
    <source>
        <dbReference type="EMBL" id="MBO8414021.1"/>
    </source>
</evidence>
<comment type="similarity">
    <text evidence="1">Belongs to the GreA/GreB family.</text>
</comment>
<dbReference type="SUPFAM" id="SSF46557">
    <property type="entry name" value="GreA transcript cleavage protein, N-terminal domain"/>
    <property type="match status" value="1"/>
</dbReference>
<proteinExistence type="inferred from homology"/>
<dbReference type="Pfam" id="PF03449">
    <property type="entry name" value="GreA_GreB_N"/>
    <property type="match status" value="1"/>
</dbReference>
<dbReference type="InterPro" id="IPR018151">
    <property type="entry name" value="TF_GreA/GreB_CS"/>
</dbReference>
<dbReference type="InterPro" id="IPR022691">
    <property type="entry name" value="Tscrpt_elong_fac_GreA/B_N"/>
</dbReference>
<organism evidence="9 10">
    <name type="scientific">Candidatus Scatoplasma merdavium</name>
    <dbReference type="NCBI Taxonomy" id="2840932"/>
    <lineage>
        <taxon>Bacteria</taxon>
        <taxon>Bacillati</taxon>
        <taxon>Bacillota</taxon>
        <taxon>Bacilli</taxon>
        <taxon>Bacillales</taxon>
        <taxon>Candidatus Scatoplasma</taxon>
    </lineage>
</organism>
<reference evidence="9" key="1">
    <citation type="submission" date="2020-10" db="EMBL/GenBank/DDBJ databases">
        <authorList>
            <person name="Gilroy R."/>
        </authorList>
    </citation>
    <scope>NUCLEOTIDE SEQUENCE</scope>
    <source>
        <strain evidence="9">1748</strain>
    </source>
</reference>
<dbReference type="AlphaFoldDB" id="A0A9D9GR81"/>
<dbReference type="InterPro" id="IPR036953">
    <property type="entry name" value="GreA/GreB_C_sf"/>
</dbReference>
<evidence type="ECO:0000313" key="10">
    <source>
        <dbReference type="Proteomes" id="UP000823629"/>
    </source>
</evidence>
<dbReference type="EMBL" id="JADING010000021">
    <property type="protein sequence ID" value="MBO8414021.1"/>
    <property type="molecule type" value="Genomic_DNA"/>
</dbReference>
<dbReference type="PROSITE" id="PS00830">
    <property type="entry name" value="GREAB_2"/>
    <property type="match status" value="1"/>
</dbReference>
<evidence type="ECO:0000256" key="5">
    <source>
        <dbReference type="ARBA" id="ARBA00023163"/>
    </source>
</evidence>
<feature type="domain" description="Transcription elongation factor GreA/GreB N-terminal" evidence="8">
    <location>
        <begin position="2"/>
        <end position="70"/>
    </location>
</feature>
<keyword evidence="5" id="KW-0804">Transcription</keyword>
<evidence type="ECO:0000256" key="3">
    <source>
        <dbReference type="ARBA" id="ARBA00023015"/>
    </source>
</evidence>
<dbReference type="PANTHER" id="PTHR30437">
    <property type="entry name" value="TRANSCRIPTION ELONGATION FACTOR GREA"/>
    <property type="match status" value="1"/>
</dbReference>